<dbReference type="EMBL" id="MN988521">
    <property type="protein sequence ID" value="QIG71117.1"/>
    <property type="molecule type" value="Genomic_DNA"/>
</dbReference>
<organism evidence="1 2">
    <name type="scientific">Rhizobium phage RHph_TM30</name>
    <dbReference type="NCBI Taxonomy" id="2509764"/>
    <lineage>
        <taxon>Viruses</taxon>
        <taxon>Duplodnaviria</taxon>
        <taxon>Heunggongvirae</taxon>
        <taxon>Uroviricota</taxon>
        <taxon>Caudoviricetes</taxon>
        <taxon>Kleczkowskaviridae</taxon>
        <taxon>Cuauhnahuacvirus</taxon>
        <taxon>Cuauhnahuacvirus TM30</taxon>
    </lineage>
</organism>
<dbReference type="Gene3D" id="1.10.150.400">
    <property type="match status" value="1"/>
</dbReference>
<dbReference type="Pfam" id="PF00702">
    <property type="entry name" value="Hydrolase"/>
    <property type="match status" value="1"/>
</dbReference>
<accession>A0A7S5R4R1</accession>
<proteinExistence type="predicted"/>
<evidence type="ECO:0000313" key="2">
    <source>
        <dbReference type="Proteomes" id="UP000629603"/>
    </source>
</evidence>
<protein>
    <submittedName>
        <fullName evidence="1">Putative dehalogenase hydrolase-like protein</fullName>
    </submittedName>
</protein>
<gene>
    <name evidence="1" type="ORF">EVB93_010</name>
</gene>
<keyword evidence="2" id="KW-1185">Reference proteome</keyword>
<evidence type="ECO:0000313" key="1">
    <source>
        <dbReference type="EMBL" id="QIG71117.1"/>
    </source>
</evidence>
<dbReference type="Proteomes" id="UP000629603">
    <property type="component" value="Segment"/>
</dbReference>
<sequence length="230" mass="26262">MTKIRHISFDVWNTLVIPNPDYARARSMYLGKVFNMVSEDAAKLYSRVKKWIDELAVQTGMGPDAESNVLMLLNMADRYADPQEILINFENLFFKYPPIIHHAVRDGLRALKHHGYTFSVASNSNFISGRTMTKFIHAEFGCMAYEVYSDLEGYAKPHLRFFEEVFHGARLQGLADYSSEILHVGDHEICDVKGANDYGFKSLLFTNPEDMSKVIKRVQQNEQPPSVLCA</sequence>
<dbReference type="SUPFAM" id="SSF56784">
    <property type="entry name" value="HAD-like"/>
    <property type="match status" value="1"/>
</dbReference>
<dbReference type="InterPro" id="IPR036412">
    <property type="entry name" value="HAD-like_sf"/>
</dbReference>
<keyword evidence="1" id="KW-0378">Hydrolase</keyword>
<dbReference type="Gene3D" id="3.40.50.1000">
    <property type="entry name" value="HAD superfamily/HAD-like"/>
    <property type="match status" value="1"/>
</dbReference>
<dbReference type="PRINTS" id="PR00413">
    <property type="entry name" value="HADHALOGNASE"/>
</dbReference>
<dbReference type="InterPro" id="IPR023214">
    <property type="entry name" value="HAD_sf"/>
</dbReference>
<dbReference type="GO" id="GO:0016787">
    <property type="term" value="F:hydrolase activity"/>
    <property type="evidence" value="ECO:0007669"/>
    <property type="project" value="UniProtKB-KW"/>
</dbReference>
<dbReference type="InterPro" id="IPR006439">
    <property type="entry name" value="HAD-SF_hydro_IA"/>
</dbReference>
<reference evidence="1 2" key="1">
    <citation type="submission" date="2020-01" db="EMBL/GenBank/DDBJ databases">
        <title>Patterns of diversity and host range of bacteriophage communities associated with bean-nodulatin bacteria.</title>
        <authorList>
            <person name="Vann Cauwenberghe J."/>
            <person name="Santamaria R.I."/>
            <person name="Bustos P."/>
            <person name="Juarez S."/>
            <person name="Gonzalez V."/>
        </authorList>
    </citation>
    <scope>NUCLEOTIDE SEQUENCE [LARGE SCALE GENOMIC DNA]</scope>
</reference>
<name>A0A7S5R4R1_9CAUD</name>